<dbReference type="Pfam" id="PF07934">
    <property type="entry name" value="OGG_N"/>
    <property type="match status" value="2"/>
</dbReference>
<dbReference type="Pfam" id="PF00730">
    <property type="entry name" value="HhH-GPD"/>
    <property type="match status" value="1"/>
</dbReference>
<feature type="domain" description="HhH-GPD" evidence="15">
    <location>
        <begin position="401"/>
        <end position="568"/>
    </location>
</feature>
<dbReference type="InterPro" id="IPR023170">
    <property type="entry name" value="HhH_base_excis_C"/>
</dbReference>
<evidence type="ECO:0000313" key="16">
    <source>
        <dbReference type="EMBL" id="CAG5120018.1"/>
    </source>
</evidence>
<dbReference type="SMART" id="SM00478">
    <property type="entry name" value="ENDO3c"/>
    <property type="match status" value="1"/>
</dbReference>
<dbReference type="GO" id="GO:0034039">
    <property type="term" value="F:8-oxo-7,8-dihydroguanine DNA N-glycosylase activity"/>
    <property type="evidence" value="ECO:0007669"/>
    <property type="project" value="TreeGrafter"/>
</dbReference>
<keyword evidence="10" id="KW-0326">Glycosidase</keyword>
<evidence type="ECO:0000256" key="9">
    <source>
        <dbReference type="ARBA" id="ARBA00023268"/>
    </source>
</evidence>
<comment type="caution">
    <text evidence="16">The sequence shown here is derived from an EMBL/GenBank/DDBJ whole genome shotgun (WGS) entry which is preliminary data.</text>
</comment>
<dbReference type="GO" id="GO:0140078">
    <property type="term" value="F:class I DNA-(apurinic or apyrimidinic site) endonuclease activity"/>
    <property type="evidence" value="ECO:0007669"/>
    <property type="project" value="UniProtKB-EC"/>
</dbReference>
<evidence type="ECO:0000256" key="4">
    <source>
        <dbReference type="ARBA" id="ARBA00022763"/>
    </source>
</evidence>
<sequence>MSTTTGSVWRKFMCSRSQLCLDTVLAAGQSFRWKKNGSGEWVGVMSDLVWRLRQTEEAILYHVYGSETLLNQASNSSLRFPDIKESNNFPAVELPVRAVNSKVKQEIESSEVQLASESAQKTSEVKSFTSILNGNYGQEIKLECFEDSEEAKILQCDKLRAEGLKVFTGNNSQDGRIRVKECSKFREKGMEMVTCNEEQAKEINDDKSQPQEKHKNGSRKSKRVVERMTAVENKWGTENTVVPSGEASAKTLCLRKRATKKVVETSSTIQHISLKQNERGKNETDLLQAEASDDKTLRLRKSTTSKILETHSSAAEIAETNFTAQQIPVDPIMKTGDVDEPGKDDLHHKLLEDYFQTSVDLDHLYQHWSSKDPHFQKVAKNFQGVRLLRQDPTECLLSFVCSSNNHISRISSMVEKLCTYYGNLITSVDGVAYYTFPHLSDLCGDHVESHLRELGFGYRAKFIASIARHVTQDKGQGWLDSLRQSPYLQAKTELLTLLGVGAKVADCVCLMSLDKPQALPVDTHVWQFTAKNYMPKLHGAKSLTEKLYTEIGDFFRDLWGSYAGWAQAVLFAADLRHNKVKVDGQEGSPNKKRKAYSEAGIQKLHRRKQNGKRNQTQ</sequence>
<dbReference type="Gene3D" id="1.10.340.30">
    <property type="entry name" value="Hypothetical protein, domain 2"/>
    <property type="match status" value="1"/>
</dbReference>
<dbReference type="PANTHER" id="PTHR10242:SF2">
    <property type="entry name" value="N-GLYCOSYLASE_DNA LYASE"/>
    <property type="match status" value="1"/>
</dbReference>
<evidence type="ECO:0000256" key="3">
    <source>
        <dbReference type="ARBA" id="ARBA00012720"/>
    </source>
</evidence>
<evidence type="ECO:0000256" key="5">
    <source>
        <dbReference type="ARBA" id="ARBA00022801"/>
    </source>
</evidence>
<evidence type="ECO:0000256" key="13">
    <source>
        <dbReference type="ARBA" id="ARBA00073127"/>
    </source>
</evidence>
<dbReference type="GO" id="GO:0005634">
    <property type="term" value="C:nucleus"/>
    <property type="evidence" value="ECO:0007669"/>
    <property type="project" value="UniProtKB-SubCell"/>
</dbReference>
<keyword evidence="17" id="KW-1185">Reference proteome</keyword>
<dbReference type="OrthoDB" id="238681at2759"/>
<dbReference type="InterPro" id="IPR011257">
    <property type="entry name" value="DNA_glycosylase"/>
</dbReference>
<accession>A0A8S3YUY2</accession>
<keyword evidence="9" id="KW-0511">Multifunctional enzyme</keyword>
<dbReference type="PANTHER" id="PTHR10242">
    <property type="entry name" value="8-OXOGUANINE DNA GLYCOSYLASE"/>
    <property type="match status" value="1"/>
</dbReference>
<dbReference type="SUPFAM" id="SSF48150">
    <property type="entry name" value="DNA-glycosylase"/>
    <property type="match status" value="1"/>
</dbReference>
<dbReference type="CDD" id="cd00056">
    <property type="entry name" value="ENDO3c"/>
    <property type="match status" value="1"/>
</dbReference>
<comment type="subcellular location">
    <subcellularLocation>
        <location evidence="1">Nucleus</location>
    </subcellularLocation>
</comment>
<comment type="function">
    <text evidence="11">DNA repair enzyme that incises DNA at 8-oxoG residues. Excises 7,8-dihydro-8-oxoguanine and 2,6-diamino-4-hydroxy-5-N-methylformamidopyrimidine (FAPY) from damaged DNA. Has a beta-lyase activity that nicks DNA 3' to the lesion.</text>
</comment>
<dbReference type="FunFam" id="1.10.1670.10:FF:000005">
    <property type="entry name" value="N-glycosylase/DNA lyase OGG1"/>
    <property type="match status" value="1"/>
</dbReference>
<dbReference type="InterPro" id="IPR052054">
    <property type="entry name" value="Oxidative_DNA_repair_enzyme"/>
</dbReference>
<evidence type="ECO:0000256" key="10">
    <source>
        <dbReference type="ARBA" id="ARBA00023295"/>
    </source>
</evidence>
<feature type="region of interest" description="Disordered" evidence="14">
    <location>
        <begin position="200"/>
        <end position="224"/>
    </location>
</feature>
<dbReference type="EC" id="4.2.99.18" evidence="3"/>
<evidence type="ECO:0000256" key="7">
    <source>
        <dbReference type="ARBA" id="ARBA00023239"/>
    </source>
</evidence>
<dbReference type="GO" id="GO:0006285">
    <property type="term" value="P:base-excision repair, AP site formation"/>
    <property type="evidence" value="ECO:0007669"/>
    <property type="project" value="TreeGrafter"/>
</dbReference>
<dbReference type="AlphaFoldDB" id="A0A8S3YUY2"/>
<protein>
    <recommendedName>
        <fullName evidence="13">N-glycosylase/DNA lyase</fullName>
        <ecNumber evidence="3">4.2.99.18</ecNumber>
    </recommendedName>
</protein>
<dbReference type="FunFam" id="1.10.340.30:FF:000006">
    <property type="entry name" value="N-glycosylase/DNA lyase isoform X2"/>
    <property type="match status" value="1"/>
</dbReference>
<feature type="region of interest" description="Disordered" evidence="14">
    <location>
        <begin position="582"/>
        <end position="617"/>
    </location>
</feature>
<dbReference type="Gene3D" id="3.30.310.40">
    <property type="match status" value="1"/>
</dbReference>
<evidence type="ECO:0000256" key="1">
    <source>
        <dbReference type="ARBA" id="ARBA00004123"/>
    </source>
</evidence>
<keyword evidence="4" id="KW-0227">DNA damage</keyword>
<name>A0A8S3YUY2_9EUPU</name>
<dbReference type="EMBL" id="CAJHNH020000814">
    <property type="protein sequence ID" value="CAG5120018.1"/>
    <property type="molecule type" value="Genomic_DNA"/>
</dbReference>
<feature type="compositionally biased region" description="Basic and acidic residues" evidence="14">
    <location>
        <begin position="200"/>
        <end position="215"/>
    </location>
</feature>
<keyword evidence="5" id="KW-0378">Hydrolase</keyword>
<evidence type="ECO:0000256" key="2">
    <source>
        <dbReference type="ARBA" id="ARBA00010679"/>
    </source>
</evidence>
<comment type="similarity">
    <text evidence="2">Belongs to the type-1 OGG1 family.</text>
</comment>
<proteinExistence type="inferred from homology"/>
<keyword evidence="8" id="KW-0539">Nucleus</keyword>
<dbReference type="Proteomes" id="UP000678393">
    <property type="component" value="Unassembled WGS sequence"/>
</dbReference>
<dbReference type="GO" id="GO:0006289">
    <property type="term" value="P:nucleotide-excision repair"/>
    <property type="evidence" value="ECO:0007669"/>
    <property type="project" value="InterPro"/>
</dbReference>
<dbReference type="GO" id="GO:0003684">
    <property type="term" value="F:damaged DNA binding"/>
    <property type="evidence" value="ECO:0007669"/>
    <property type="project" value="InterPro"/>
</dbReference>
<reference evidence="16" key="1">
    <citation type="submission" date="2021-04" db="EMBL/GenBank/DDBJ databases">
        <authorList>
            <consortium name="Molecular Ecology Group"/>
        </authorList>
    </citation>
    <scope>NUCLEOTIDE SEQUENCE</scope>
</reference>
<dbReference type="InterPro" id="IPR012904">
    <property type="entry name" value="OGG_N"/>
</dbReference>
<comment type="catalytic activity">
    <reaction evidence="12">
        <text>2'-deoxyribonucleotide-(2'-deoxyribose 5'-phosphate)-2'-deoxyribonucleotide-DNA = a 3'-end 2'-deoxyribonucleotide-(2,3-dehydro-2,3-deoxyribose 5'-phosphate)-DNA + a 5'-end 5'-phospho-2'-deoxyribonucleoside-DNA + H(+)</text>
        <dbReference type="Rhea" id="RHEA:66592"/>
        <dbReference type="Rhea" id="RHEA-COMP:13180"/>
        <dbReference type="Rhea" id="RHEA-COMP:16897"/>
        <dbReference type="Rhea" id="RHEA-COMP:17067"/>
        <dbReference type="ChEBI" id="CHEBI:15378"/>
        <dbReference type="ChEBI" id="CHEBI:136412"/>
        <dbReference type="ChEBI" id="CHEBI:157695"/>
        <dbReference type="ChEBI" id="CHEBI:167181"/>
        <dbReference type="EC" id="4.2.99.18"/>
    </reaction>
</comment>
<evidence type="ECO:0000313" key="17">
    <source>
        <dbReference type="Proteomes" id="UP000678393"/>
    </source>
</evidence>
<evidence type="ECO:0000256" key="14">
    <source>
        <dbReference type="SAM" id="MobiDB-lite"/>
    </source>
</evidence>
<evidence type="ECO:0000256" key="11">
    <source>
        <dbReference type="ARBA" id="ARBA00025652"/>
    </source>
</evidence>
<evidence type="ECO:0000256" key="6">
    <source>
        <dbReference type="ARBA" id="ARBA00023204"/>
    </source>
</evidence>
<dbReference type="Gene3D" id="1.10.1670.10">
    <property type="entry name" value="Helix-hairpin-Helix base-excision DNA repair enzymes (C-terminal)"/>
    <property type="match status" value="1"/>
</dbReference>
<organism evidence="16 17">
    <name type="scientific">Candidula unifasciata</name>
    <dbReference type="NCBI Taxonomy" id="100452"/>
    <lineage>
        <taxon>Eukaryota</taxon>
        <taxon>Metazoa</taxon>
        <taxon>Spiralia</taxon>
        <taxon>Lophotrochozoa</taxon>
        <taxon>Mollusca</taxon>
        <taxon>Gastropoda</taxon>
        <taxon>Heterobranchia</taxon>
        <taxon>Euthyneura</taxon>
        <taxon>Panpulmonata</taxon>
        <taxon>Eupulmonata</taxon>
        <taxon>Stylommatophora</taxon>
        <taxon>Helicina</taxon>
        <taxon>Helicoidea</taxon>
        <taxon>Geomitridae</taxon>
        <taxon>Candidula</taxon>
    </lineage>
</organism>
<keyword evidence="7" id="KW-0456">Lyase</keyword>
<gene>
    <name evidence="16" type="ORF">CUNI_LOCUS5576</name>
</gene>
<dbReference type="SUPFAM" id="SSF55945">
    <property type="entry name" value="TATA-box binding protein-like"/>
    <property type="match status" value="2"/>
</dbReference>
<dbReference type="InterPro" id="IPR003265">
    <property type="entry name" value="HhH-GPD_domain"/>
</dbReference>
<keyword evidence="6" id="KW-0234">DNA repair</keyword>
<evidence type="ECO:0000256" key="12">
    <source>
        <dbReference type="ARBA" id="ARBA00044632"/>
    </source>
</evidence>
<evidence type="ECO:0000259" key="15">
    <source>
        <dbReference type="SMART" id="SM00478"/>
    </source>
</evidence>
<evidence type="ECO:0000256" key="8">
    <source>
        <dbReference type="ARBA" id="ARBA00023242"/>
    </source>
</evidence>